<protein>
    <submittedName>
        <fullName evidence="5">Calx-beta domain-containing protein</fullName>
    </submittedName>
</protein>
<dbReference type="EMBL" id="QJJS01000013">
    <property type="protein sequence ID" value="PXW94600.1"/>
    <property type="molecule type" value="Genomic_DNA"/>
</dbReference>
<keyword evidence="6" id="KW-1185">Reference proteome</keyword>
<dbReference type="Gene3D" id="2.60.40.2030">
    <property type="match status" value="5"/>
</dbReference>
<comment type="caution">
    <text evidence="5">The sequence shown here is derived from an EMBL/GenBank/DDBJ whole genome shotgun (WGS) entry which is preliminary data.</text>
</comment>
<gene>
    <name evidence="5" type="ORF">C7444_11391</name>
</gene>
<keyword evidence="3" id="KW-0106">Calcium</keyword>
<dbReference type="PANTHER" id="PTHR46682:SF1">
    <property type="entry name" value="ADHESION G-PROTEIN COUPLED RECEPTOR V1"/>
    <property type="match status" value="1"/>
</dbReference>
<keyword evidence="2" id="KW-0677">Repeat</keyword>
<dbReference type="AlphaFoldDB" id="A0A318GXQ5"/>
<dbReference type="InterPro" id="IPR046779">
    <property type="entry name" value="LapA_adhesin_dom"/>
</dbReference>
<sequence length="868" mass="85533">MTADSSAPSLQSAAPALALAQQIAGVRLDAHYVPMRLPAGTVSRTWGSALVRKASGELLPVQPGDLVEKGDVILTTQDGIVEITADPQAAAARPVAYAAGSEALAPLLAELDLGELEFEAPAAGVSSGGEGDSGLQSATLVERVIEVVTPQEYAYATTLATSDTVERPTDTIAVETSAAPAPAPADTNVTVQLSGPASVVEGQTSGEYTVTLSETALTEVTITLVYGGSASAGTDYVQQLTVTVPAGQRSATFTLPTLDDALVEGAETIQITLGEVTGGGYASIAADPQAGSITTTLIDDTGPASPTPAPAGAEDTVTISLTGPGTVVEGQVATGYTVQLSQTAATDMTVQLTYSGTATDGSDYTKVVSVTVPAGSTSTSFDISALDDALADNGEAFTVALGAVTGGGFETVTVDPVANAVTTIISDDAGPAIPGGTVPGTEDTVTISLTGPGTVVEGEVATGYTVHLSQPAATDLTVQLTYSGTATDGADYTKVVSVTVPAGSASTSFDITTLDDALADNGESFTVTLGTITGGGFEAVAVDPTAASVTTVISDDVGPGVPGGGTPGAEDTVTISLTGPGTVVEGEVATGYTVHLSQPAATDLTVQLTYSGTATDSSDYTKVISVTVPAGSASTSFDITTLDDALADNGESFTVTLGTITGGGFEAVAVDPTAASVTTVIADDVGPGVPGGGTPGSEDTVTISLTGPGTVVEGQAATGYTVQLSQPAATDLTVQLTYSGTATDGSDYTKVVSVTVPAGSASSTFDITTLDDALVDNGESFTVTLGTITGGGFEAVAVDPTAASVTTVISDDVGPSIPGGGTPGAEDTVTISLTGPGTVVEGEVATGYTVQLSQPAATDLTVQLTYSG</sequence>
<dbReference type="PANTHER" id="PTHR46682">
    <property type="entry name" value="ADHESION G-PROTEIN COUPLED RECEPTOR V1"/>
    <property type="match status" value="1"/>
</dbReference>
<feature type="domain" description="Calx-beta" evidence="4">
    <location>
        <begin position="307"/>
        <end position="402"/>
    </location>
</feature>
<feature type="domain" description="Calx-beta" evidence="4">
    <location>
        <begin position="699"/>
        <end position="786"/>
    </location>
</feature>
<dbReference type="GO" id="GO:0004930">
    <property type="term" value="F:G protein-coupled receptor activity"/>
    <property type="evidence" value="ECO:0007669"/>
    <property type="project" value="InterPro"/>
</dbReference>
<dbReference type="Pfam" id="PF03160">
    <property type="entry name" value="Calx-beta"/>
    <property type="match status" value="1"/>
</dbReference>
<evidence type="ECO:0000313" key="5">
    <source>
        <dbReference type="EMBL" id="PXW94600.1"/>
    </source>
</evidence>
<dbReference type="InterPro" id="IPR038081">
    <property type="entry name" value="CalX-like_sf"/>
</dbReference>
<dbReference type="Pfam" id="PF20579">
    <property type="entry name" value="LapA"/>
    <property type="match status" value="4"/>
</dbReference>
<accession>A0A318GXQ5</accession>
<feature type="domain" description="Calx-beta" evidence="4">
    <location>
        <begin position="420"/>
        <end position="530"/>
    </location>
</feature>
<proteinExistence type="predicted"/>
<evidence type="ECO:0000313" key="6">
    <source>
        <dbReference type="Proteomes" id="UP000247811"/>
    </source>
</evidence>
<dbReference type="SMART" id="SM00237">
    <property type="entry name" value="Calx_beta"/>
    <property type="match status" value="4"/>
</dbReference>
<dbReference type="GO" id="GO:0016020">
    <property type="term" value="C:membrane"/>
    <property type="evidence" value="ECO:0007669"/>
    <property type="project" value="InterPro"/>
</dbReference>
<feature type="non-terminal residue" evidence="5">
    <location>
        <position position="868"/>
    </location>
</feature>
<feature type="domain" description="Calx-beta" evidence="4">
    <location>
        <begin position="178"/>
        <end position="274"/>
    </location>
</feature>
<evidence type="ECO:0000256" key="1">
    <source>
        <dbReference type="ARBA" id="ARBA00022729"/>
    </source>
</evidence>
<keyword evidence="1" id="KW-0732">Signal</keyword>
<organism evidence="5 6">
    <name type="scientific">Sphaerotilus hippei</name>
    <dbReference type="NCBI Taxonomy" id="744406"/>
    <lineage>
        <taxon>Bacteria</taxon>
        <taxon>Pseudomonadati</taxon>
        <taxon>Pseudomonadota</taxon>
        <taxon>Betaproteobacteria</taxon>
        <taxon>Burkholderiales</taxon>
        <taxon>Sphaerotilaceae</taxon>
        <taxon>Sphaerotilus</taxon>
    </lineage>
</organism>
<evidence type="ECO:0000256" key="2">
    <source>
        <dbReference type="ARBA" id="ARBA00022737"/>
    </source>
</evidence>
<dbReference type="InterPro" id="IPR003644">
    <property type="entry name" value="Calx_beta"/>
</dbReference>
<evidence type="ECO:0000259" key="4">
    <source>
        <dbReference type="SMART" id="SM00237"/>
    </source>
</evidence>
<dbReference type="InterPro" id="IPR026919">
    <property type="entry name" value="ADGRV1"/>
</dbReference>
<dbReference type="Proteomes" id="UP000247811">
    <property type="component" value="Unassembled WGS sequence"/>
</dbReference>
<dbReference type="SUPFAM" id="SSF141072">
    <property type="entry name" value="CalX-like"/>
    <property type="match status" value="5"/>
</dbReference>
<dbReference type="RefSeq" id="WP_211317559.1">
    <property type="nucleotide sequence ID" value="NZ_QJJS01000013.1"/>
</dbReference>
<name>A0A318GXQ5_9BURK</name>
<reference evidence="5 6" key="1">
    <citation type="submission" date="2018-05" db="EMBL/GenBank/DDBJ databases">
        <title>Genomic Encyclopedia of Type Strains, Phase IV (KMG-IV): sequencing the most valuable type-strain genomes for metagenomic binning, comparative biology and taxonomic classification.</title>
        <authorList>
            <person name="Goeker M."/>
        </authorList>
    </citation>
    <scope>NUCLEOTIDE SEQUENCE [LARGE SCALE GENOMIC DNA]</scope>
    <source>
        <strain evidence="5 6">DSM 566</strain>
    </source>
</reference>
<evidence type="ECO:0000256" key="3">
    <source>
        <dbReference type="ARBA" id="ARBA00022837"/>
    </source>
</evidence>